<accession>A0A183A427</accession>
<dbReference type="InterPro" id="IPR015943">
    <property type="entry name" value="WD40/YVTN_repeat-like_dom_sf"/>
</dbReference>
<protein>
    <submittedName>
        <fullName evidence="1">MMS1_N domain-containing protein</fullName>
    </submittedName>
</protein>
<organism evidence="1">
    <name type="scientific">Echinostoma caproni</name>
    <dbReference type="NCBI Taxonomy" id="27848"/>
    <lineage>
        <taxon>Eukaryota</taxon>
        <taxon>Metazoa</taxon>
        <taxon>Spiralia</taxon>
        <taxon>Lophotrochozoa</taxon>
        <taxon>Platyhelminthes</taxon>
        <taxon>Trematoda</taxon>
        <taxon>Digenea</taxon>
        <taxon>Plagiorchiida</taxon>
        <taxon>Echinostomata</taxon>
        <taxon>Echinostomatoidea</taxon>
        <taxon>Echinostomatidae</taxon>
        <taxon>Echinostoma</taxon>
    </lineage>
</organism>
<dbReference type="InterPro" id="IPR050358">
    <property type="entry name" value="RSE1/DDB1/CFT1"/>
</dbReference>
<dbReference type="WBParaSite" id="ECPE_0000171201-mRNA-1">
    <property type="protein sequence ID" value="ECPE_0000171201-mRNA-1"/>
    <property type="gene ID" value="ECPE_0000171201"/>
</dbReference>
<proteinExistence type="predicted"/>
<sequence>LNRMFHCTRDLFKSFLFQGVQFRNPSTFIVSVLLLRFLNIPLPPPASHYLLILPGETVTPESIAYLDKGVVFIGSTLGDSQLIRLNPDPDPERNSYITVLENFANIAPIVDMVLLENKGQNQLITCSGAYKEGSLRLIHNGIGIHELATIDQDLIKGILVVFHGSRVSLSRRSANLLHEYLIARLSCRELISYLSFTGAWCFPLQSDRYDDTIVVSMVVFDNLNSITIPVAGSVFSNKHVPLRVGKLVWAVSLTERLSVAHGIH</sequence>
<name>A0A183A427_9TREM</name>
<dbReference type="PANTHER" id="PTHR10644">
    <property type="entry name" value="DNA REPAIR/RNA PROCESSING CPSF FAMILY"/>
    <property type="match status" value="1"/>
</dbReference>
<reference evidence="1" key="1">
    <citation type="submission" date="2016-06" db="UniProtKB">
        <authorList>
            <consortium name="WormBaseParasite"/>
        </authorList>
    </citation>
    <scope>IDENTIFICATION</scope>
</reference>
<dbReference type="AlphaFoldDB" id="A0A183A427"/>
<dbReference type="Gene3D" id="2.130.10.10">
    <property type="entry name" value="YVTN repeat-like/Quinoprotein amine dehydrogenase"/>
    <property type="match status" value="3"/>
</dbReference>
<evidence type="ECO:0000313" key="1">
    <source>
        <dbReference type="WBParaSite" id="ECPE_0000171201-mRNA-1"/>
    </source>
</evidence>